<dbReference type="EMBL" id="JBAWTH010000001">
    <property type="protein sequence ID" value="KAL2293580.1"/>
    <property type="molecule type" value="Genomic_DNA"/>
</dbReference>
<comment type="caution">
    <text evidence="1">The sequence shown here is derived from an EMBL/GenBank/DDBJ whole genome shotgun (WGS) entry which is preliminary data.</text>
</comment>
<evidence type="ECO:0000313" key="2">
    <source>
        <dbReference type="Proteomes" id="UP001600888"/>
    </source>
</evidence>
<reference evidence="1 2" key="1">
    <citation type="submission" date="2024-03" db="EMBL/GenBank/DDBJ databases">
        <title>A high-quality draft genome sequence of Diaporthe vaccinii, a causative agent of upright dieback and viscid rot disease in cranberry plants.</title>
        <authorList>
            <person name="Sarrasin M."/>
            <person name="Lang B.F."/>
            <person name="Burger G."/>
        </authorList>
    </citation>
    <scope>NUCLEOTIDE SEQUENCE [LARGE SCALE GENOMIC DNA]</scope>
    <source>
        <strain evidence="1 2">IS7</strain>
    </source>
</reference>
<sequence length="84" mass="9492">MSWSLLVFSNKAGQPVVHSLLTLSRSFIALFDHPVGHLPKDPHCRFHLCIARHRIALHRVAFPVCSRSFLPAHFATLYSFPACI</sequence>
<accession>A0ABR4FFW1</accession>
<evidence type="ECO:0008006" key="3">
    <source>
        <dbReference type="Google" id="ProtNLM"/>
    </source>
</evidence>
<gene>
    <name evidence="1" type="ORF">FJTKL_05443</name>
</gene>
<organism evidence="1 2">
    <name type="scientific">Diaporthe vaccinii</name>
    <dbReference type="NCBI Taxonomy" id="105482"/>
    <lineage>
        <taxon>Eukaryota</taxon>
        <taxon>Fungi</taxon>
        <taxon>Dikarya</taxon>
        <taxon>Ascomycota</taxon>
        <taxon>Pezizomycotina</taxon>
        <taxon>Sordariomycetes</taxon>
        <taxon>Sordariomycetidae</taxon>
        <taxon>Diaporthales</taxon>
        <taxon>Diaporthaceae</taxon>
        <taxon>Diaporthe</taxon>
        <taxon>Diaporthe eres species complex</taxon>
    </lineage>
</organism>
<dbReference type="Proteomes" id="UP001600888">
    <property type="component" value="Unassembled WGS sequence"/>
</dbReference>
<evidence type="ECO:0000313" key="1">
    <source>
        <dbReference type="EMBL" id="KAL2293580.1"/>
    </source>
</evidence>
<name>A0ABR4FFW1_9PEZI</name>
<keyword evidence="2" id="KW-1185">Reference proteome</keyword>
<proteinExistence type="predicted"/>
<protein>
    <recommendedName>
        <fullName evidence="3">Secreted protein</fullName>
    </recommendedName>
</protein>